<protein>
    <submittedName>
        <fullName evidence="3">Uncharacterized protein</fullName>
    </submittedName>
</protein>
<feature type="region of interest" description="Disordered" evidence="1">
    <location>
        <begin position="301"/>
        <end position="346"/>
    </location>
</feature>
<sequence length="771" mass="87549">MEENEFMVDKSTQIEPHELPTGCSTPNCSRNTRRSVLKYPHNGSSCQDLSDSVVKFSIQDYSEQKLSEIRNRMLPYAEEAEETNKDLSIEKINTPKRLSKPSVSFSNIHKYVEIPDDQDITEEEMEEDEQDSLTAIEESSIEKIALSELATASGGLTKDSKEILRSSFQGVADEIVSAVIMEAVNVQLKISSMEIEGISDENIETSTVTQIDTEDEERPHPIYNITLKDLARKSSTPISSNLIEVQVQTEQFSRSPAEFRNTYETDESTVLRYISSIALDVIDFSNENEILKHISTLHSRISSPKGELSKQNAEFSDEKSNTSITSESSDDNRVVTASKRTSVKVNAPKHQITPEENSIGMSKLISPRDFFDENDNANDFNTESDEQSKISRPQYNLTEANLADNMPIDVSSFFSERQVKQPPDSHLLDTKALRDNLAEDTLADNVQIEVPTVFSEKPGVYQPDSRTSDTRTLRTSFADDTLADNVQIEVPSIFSEKPGVYHPDSRTSDTKTLRSSLVDDTLADNIQIEVSSVFSEKPIIYDPDSRIQDSITLSNELKYKELLRIIDEERVQKFMNDNKTEEAEENLIDVLTFDHPQSIDDETNTEIRTSSWKYDGMIQPEFVEPVSSSMKPYALTFEDEEIEADRTEVSTKSSEQREYATREYILDKLARAEGRRRPISFSFDQPMGSDVSRSSGILSNSLEIPGYTNVVTSSRNLQRILDGRYFSLNEVHVFWDQMKKECLFIRSLFLFLLYYLIYLTLYCGLVHKCVC</sequence>
<keyword evidence="4" id="KW-1185">Reference proteome</keyword>
<name>A0AAW1TQ87_9CUCU</name>
<feature type="transmembrane region" description="Helical" evidence="2">
    <location>
        <begin position="743"/>
        <end position="765"/>
    </location>
</feature>
<evidence type="ECO:0000256" key="1">
    <source>
        <dbReference type="SAM" id="MobiDB-lite"/>
    </source>
</evidence>
<evidence type="ECO:0000313" key="3">
    <source>
        <dbReference type="EMBL" id="KAK9870825.1"/>
    </source>
</evidence>
<organism evidence="3 4">
    <name type="scientific">Henosepilachna vigintioctopunctata</name>
    <dbReference type="NCBI Taxonomy" id="420089"/>
    <lineage>
        <taxon>Eukaryota</taxon>
        <taxon>Metazoa</taxon>
        <taxon>Ecdysozoa</taxon>
        <taxon>Arthropoda</taxon>
        <taxon>Hexapoda</taxon>
        <taxon>Insecta</taxon>
        <taxon>Pterygota</taxon>
        <taxon>Neoptera</taxon>
        <taxon>Endopterygota</taxon>
        <taxon>Coleoptera</taxon>
        <taxon>Polyphaga</taxon>
        <taxon>Cucujiformia</taxon>
        <taxon>Coccinelloidea</taxon>
        <taxon>Coccinellidae</taxon>
        <taxon>Epilachninae</taxon>
        <taxon>Epilachnini</taxon>
        <taxon>Henosepilachna</taxon>
    </lineage>
</organism>
<proteinExistence type="predicted"/>
<dbReference type="Proteomes" id="UP001431783">
    <property type="component" value="Unassembled WGS sequence"/>
</dbReference>
<dbReference type="AlphaFoldDB" id="A0AAW1TQ87"/>
<keyword evidence="2" id="KW-1133">Transmembrane helix</keyword>
<evidence type="ECO:0000313" key="4">
    <source>
        <dbReference type="Proteomes" id="UP001431783"/>
    </source>
</evidence>
<feature type="region of interest" description="Disordered" evidence="1">
    <location>
        <begin position="368"/>
        <end position="390"/>
    </location>
</feature>
<accession>A0AAW1TQ87</accession>
<gene>
    <name evidence="3" type="ORF">WA026_009787</name>
</gene>
<evidence type="ECO:0000256" key="2">
    <source>
        <dbReference type="SAM" id="Phobius"/>
    </source>
</evidence>
<reference evidence="3 4" key="1">
    <citation type="submission" date="2023-03" db="EMBL/GenBank/DDBJ databases">
        <title>Genome insight into feeding habits of ladybird beetles.</title>
        <authorList>
            <person name="Li H.-S."/>
            <person name="Huang Y.-H."/>
            <person name="Pang H."/>
        </authorList>
    </citation>
    <scope>NUCLEOTIDE SEQUENCE [LARGE SCALE GENOMIC DNA]</scope>
    <source>
        <strain evidence="3">SYSU_2023b</strain>
        <tissue evidence="3">Whole body</tissue>
    </source>
</reference>
<dbReference type="EMBL" id="JARQZJ010000004">
    <property type="protein sequence ID" value="KAK9870825.1"/>
    <property type="molecule type" value="Genomic_DNA"/>
</dbReference>
<keyword evidence="2" id="KW-0472">Membrane</keyword>
<feature type="region of interest" description="Disordered" evidence="1">
    <location>
        <begin position="1"/>
        <end position="29"/>
    </location>
</feature>
<comment type="caution">
    <text evidence="3">The sequence shown here is derived from an EMBL/GenBank/DDBJ whole genome shotgun (WGS) entry which is preliminary data.</text>
</comment>
<keyword evidence="2" id="KW-0812">Transmembrane</keyword>